<keyword evidence="2" id="KW-1185">Reference proteome</keyword>
<dbReference type="PROSITE" id="PS51197">
    <property type="entry name" value="HTH_RRF2_2"/>
    <property type="match status" value="1"/>
</dbReference>
<dbReference type="EMBL" id="JANDHW010000003">
    <property type="protein sequence ID" value="MCP9611376.1"/>
    <property type="molecule type" value="Genomic_DNA"/>
</dbReference>
<comment type="caution">
    <text evidence="1">The sequence shown here is derived from an EMBL/GenBank/DDBJ whole genome shotgun (WGS) entry which is preliminary data.</text>
</comment>
<dbReference type="InterPro" id="IPR000944">
    <property type="entry name" value="Tscrpt_reg_Rrf2"/>
</dbReference>
<evidence type="ECO:0000313" key="1">
    <source>
        <dbReference type="EMBL" id="MCP9611376.1"/>
    </source>
</evidence>
<organism evidence="1 2">
    <name type="scientific">Coprobacter tertius</name>
    <dbReference type="NCBI Taxonomy" id="2944915"/>
    <lineage>
        <taxon>Bacteria</taxon>
        <taxon>Pseudomonadati</taxon>
        <taxon>Bacteroidota</taxon>
        <taxon>Bacteroidia</taxon>
        <taxon>Bacteroidales</taxon>
        <taxon>Barnesiellaceae</taxon>
        <taxon>Coprobacter</taxon>
    </lineage>
</organism>
<dbReference type="InterPro" id="IPR036390">
    <property type="entry name" value="WH_DNA-bd_sf"/>
</dbReference>
<dbReference type="SUPFAM" id="SSF46785">
    <property type="entry name" value="Winged helix' DNA-binding domain"/>
    <property type="match status" value="1"/>
</dbReference>
<dbReference type="Proteomes" id="UP001205603">
    <property type="component" value="Unassembled WGS sequence"/>
</dbReference>
<protein>
    <submittedName>
        <fullName evidence="1">Rrf2 family transcriptional regulator</fullName>
    </submittedName>
</protein>
<evidence type="ECO:0000313" key="2">
    <source>
        <dbReference type="Proteomes" id="UP001205603"/>
    </source>
</evidence>
<dbReference type="PANTHER" id="PTHR33221:SF15">
    <property type="entry name" value="HTH-TYPE TRANSCRIPTIONAL REGULATOR YWGB-RELATED"/>
    <property type="match status" value="1"/>
</dbReference>
<dbReference type="PANTHER" id="PTHR33221">
    <property type="entry name" value="WINGED HELIX-TURN-HELIX TRANSCRIPTIONAL REGULATOR, RRF2 FAMILY"/>
    <property type="match status" value="1"/>
</dbReference>
<dbReference type="RefSeq" id="WP_255026111.1">
    <property type="nucleotide sequence ID" value="NZ_JANDHW010000003.1"/>
</dbReference>
<dbReference type="Gene3D" id="1.10.10.10">
    <property type="entry name" value="Winged helix-like DNA-binding domain superfamily/Winged helix DNA-binding domain"/>
    <property type="match status" value="1"/>
</dbReference>
<sequence length="153" mass="16475">MFLVSTRCGIIACRLLAEAFGSGTYLNAQAIAAHYNMNVRSLMPALRQLTRSGILQSRVGGKQPGFIFARDPSEISLLDVVTALEGSVSVPCCREVIKDLNCDCGNSGECAVYRLFDGLLTYSKRKLASVSVAEFARTGNGLFARTGLGLEFK</sequence>
<name>A0ABT1MJF9_9BACT</name>
<dbReference type="InterPro" id="IPR036388">
    <property type="entry name" value="WH-like_DNA-bd_sf"/>
</dbReference>
<reference evidence="1 2" key="1">
    <citation type="submission" date="2022-07" db="EMBL/GenBank/DDBJ databases">
        <title>Fecal culturing of patients with breast cancer.</title>
        <authorList>
            <person name="Teng N.M.Y."/>
            <person name="Kiu R."/>
            <person name="Evans R."/>
            <person name="Baker D.J."/>
            <person name="Zenner C."/>
            <person name="Robinson S.D."/>
            <person name="Hall L.J."/>
        </authorList>
    </citation>
    <scope>NUCLEOTIDE SEQUENCE [LARGE SCALE GENOMIC DNA]</scope>
    <source>
        <strain evidence="1 2">LH1063</strain>
    </source>
</reference>
<dbReference type="Pfam" id="PF02082">
    <property type="entry name" value="Rrf2"/>
    <property type="match status" value="1"/>
</dbReference>
<proteinExistence type="predicted"/>
<gene>
    <name evidence="1" type="ORF">NMU02_04645</name>
</gene>
<accession>A0ABT1MJF9</accession>